<organism evidence="1 2">
    <name type="scientific">Meloidogyne enterolobii</name>
    <name type="common">Root-knot nematode worm</name>
    <name type="synonym">Meloidogyne mayaguensis</name>
    <dbReference type="NCBI Taxonomy" id="390850"/>
    <lineage>
        <taxon>Eukaryota</taxon>
        <taxon>Metazoa</taxon>
        <taxon>Ecdysozoa</taxon>
        <taxon>Nematoda</taxon>
        <taxon>Chromadorea</taxon>
        <taxon>Rhabditida</taxon>
        <taxon>Tylenchina</taxon>
        <taxon>Tylenchomorpha</taxon>
        <taxon>Tylenchoidea</taxon>
        <taxon>Meloidogynidae</taxon>
        <taxon>Meloidogyninae</taxon>
        <taxon>Meloidogyne</taxon>
    </lineage>
</organism>
<accession>A0A6V7WX24</accession>
<name>A0A6V7WX24_MELEN</name>
<gene>
    <name evidence="1" type="ORF">MENT_LOCUS44142</name>
</gene>
<protein>
    <submittedName>
        <fullName evidence="1">Uncharacterized protein</fullName>
    </submittedName>
</protein>
<comment type="caution">
    <text evidence="1">The sequence shown here is derived from an EMBL/GenBank/DDBJ whole genome shotgun (WGS) entry which is preliminary data.</text>
</comment>
<evidence type="ECO:0000313" key="2">
    <source>
        <dbReference type="Proteomes" id="UP000580250"/>
    </source>
</evidence>
<dbReference type="AlphaFoldDB" id="A0A6V7WX24"/>
<dbReference type="EMBL" id="CAJEWN010000871">
    <property type="protein sequence ID" value="CAD2191317.1"/>
    <property type="molecule type" value="Genomic_DNA"/>
</dbReference>
<reference evidence="1 2" key="1">
    <citation type="submission" date="2020-08" db="EMBL/GenBank/DDBJ databases">
        <authorList>
            <person name="Koutsovoulos G."/>
            <person name="Danchin GJ E."/>
        </authorList>
    </citation>
    <scope>NUCLEOTIDE SEQUENCE [LARGE SCALE GENOMIC DNA]</scope>
</reference>
<evidence type="ECO:0000313" key="1">
    <source>
        <dbReference type="EMBL" id="CAD2191317.1"/>
    </source>
</evidence>
<proteinExistence type="predicted"/>
<dbReference type="Proteomes" id="UP000580250">
    <property type="component" value="Unassembled WGS sequence"/>
</dbReference>
<sequence length="119" mass="13264">MASPSYTTSSNIPIPTYRSIGNKVIVPLENLQIIVYWCRLLLWLLLEFITVELMITIMEVEVVEIVLGVGRFTKTFMRGGSLSSASGMENSSGENNNRGGNVGYLLRDRPFTMISKIVC</sequence>